<sequence length="416" mass="47914">MQNLREIDFVEKTKLDNGLKVVTEKVESVKSVSVGIWVKTGSRNETAKQAGITHFLEHMLFKGTETRSSYDIAMSMESVGGYLNAFTSSEYTCYYSRCLNTQMDKALDVLSDMVLHPSFPQEEVEKEKKVVIEEMKMYRDSPDDYLFEEFSNKLFEGHPLGRPIIGFEETVSAFTRDDLYEYMEERYQPWNLLIAVAGNSDHEKVVDMVSDYFGNLPAKGEDSDNESLTPYKVSNQRLTKDIEQTHLILGRRGLDYDHDDKYRLLLANTVLGGGMSSRLHQNVREKYGYCYSINTFNQSYQDTGVYGVYVGTDKDYVKHVRKLIENELQKLQQEEIPEQELQEAKSQLKGKLMLSLESMSNRMSRLAKSELYFNRFVTLDELTQNIDGVEAGEVQSFAQNFFDKDQFSEAILLPEN</sequence>
<dbReference type="Proteomes" id="UP000473278">
    <property type="component" value="Unassembled WGS sequence"/>
</dbReference>
<evidence type="ECO:0000313" key="6">
    <source>
        <dbReference type="EMBL" id="NGP76335.1"/>
    </source>
</evidence>
<dbReference type="InterPro" id="IPR011765">
    <property type="entry name" value="Pept_M16_N"/>
</dbReference>
<evidence type="ECO:0000259" key="4">
    <source>
        <dbReference type="Pfam" id="PF00675"/>
    </source>
</evidence>
<name>A0A6M1T2V9_9BACT</name>
<proteinExistence type="inferred from homology"/>
<dbReference type="PANTHER" id="PTHR11851:SF49">
    <property type="entry name" value="MITOCHONDRIAL-PROCESSING PEPTIDASE SUBUNIT ALPHA"/>
    <property type="match status" value="1"/>
</dbReference>
<dbReference type="Pfam" id="PF05193">
    <property type="entry name" value="Peptidase_M16_C"/>
    <property type="match status" value="1"/>
</dbReference>
<dbReference type="InterPro" id="IPR011249">
    <property type="entry name" value="Metalloenz_LuxS/M16"/>
</dbReference>
<reference evidence="6 7" key="1">
    <citation type="submission" date="2020-02" db="EMBL/GenBank/DDBJ databases">
        <title>Balneolaceae bacterium YR4-1, complete genome.</title>
        <authorList>
            <person name="Li Y."/>
            <person name="Wu S."/>
        </authorList>
    </citation>
    <scope>NUCLEOTIDE SEQUENCE [LARGE SCALE GENOMIC DNA]</scope>
    <source>
        <strain evidence="6 7">YR4-1</strain>
    </source>
</reference>
<dbReference type="FunFam" id="3.30.830.10:FF:000008">
    <property type="entry name" value="Mitochondrial-processing peptidase subunit beta"/>
    <property type="match status" value="1"/>
</dbReference>
<evidence type="ECO:0000256" key="1">
    <source>
        <dbReference type="ARBA" id="ARBA00001947"/>
    </source>
</evidence>
<accession>A0A6M1T2V9</accession>
<dbReference type="AlphaFoldDB" id="A0A6M1T2V9"/>
<dbReference type="PANTHER" id="PTHR11851">
    <property type="entry name" value="METALLOPROTEASE"/>
    <property type="match status" value="1"/>
</dbReference>
<dbReference type="RefSeq" id="WP_165140594.1">
    <property type="nucleotide sequence ID" value="NZ_JAALLT010000002.1"/>
</dbReference>
<dbReference type="PROSITE" id="PS00143">
    <property type="entry name" value="INSULINASE"/>
    <property type="match status" value="1"/>
</dbReference>
<organism evidence="6 7">
    <name type="scientific">Halalkalibaculum roseum</name>
    <dbReference type="NCBI Taxonomy" id="2709311"/>
    <lineage>
        <taxon>Bacteria</taxon>
        <taxon>Pseudomonadati</taxon>
        <taxon>Balneolota</taxon>
        <taxon>Balneolia</taxon>
        <taxon>Balneolales</taxon>
        <taxon>Balneolaceae</taxon>
        <taxon>Halalkalibaculum</taxon>
    </lineage>
</organism>
<feature type="domain" description="Peptidase M16 N-terminal" evidence="4">
    <location>
        <begin position="20"/>
        <end position="166"/>
    </location>
</feature>
<dbReference type="EMBL" id="JAALLT010000002">
    <property type="protein sequence ID" value="NGP76335.1"/>
    <property type="molecule type" value="Genomic_DNA"/>
</dbReference>
<feature type="domain" description="Peptidase M16 C-terminal" evidence="5">
    <location>
        <begin position="174"/>
        <end position="348"/>
    </location>
</feature>
<evidence type="ECO:0000256" key="2">
    <source>
        <dbReference type="ARBA" id="ARBA00007261"/>
    </source>
</evidence>
<dbReference type="GO" id="GO:0006508">
    <property type="term" value="P:proteolysis"/>
    <property type="evidence" value="ECO:0007669"/>
    <property type="project" value="InterPro"/>
</dbReference>
<keyword evidence="7" id="KW-1185">Reference proteome</keyword>
<dbReference type="Pfam" id="PF00675">
    <property type="entry name" value="Peptidase_M16"/>
    <property type="match status" value="1"/>
</dbReference>
<comment type="similarity">
    <text evidence="2 3">Belongs to the peptidase M16 family.</text>
</comment>
<evidence type="ECO:0000313" key="7">
    <source>
        <dbReference type="Proteomes" id="UP000473278"/>
    </source>
</evidence>
<protein>
    <submittedName>
        <fullName evidence="6">Insulinase family protein</fullName>
    </submittedName>
</protein>
<comment type="caution">
    <text evidence="6">The sequence shown here is derived from an EMBL/GenBank/DDBJ whole genome shotgun (WGS) entry which is preliminary data.</text>
</comment>
<dbReference type="GO" id="GO:0046872">
    <property type="term" value="F:metal ion binding"/>
    <property type="evidence" value="ECO:0007669"/>
    <property type="project" value="InterPro"/>
</dbReference>
<evidence type="ECO:0000256" key="3">
    <source>
        <dbReference type="RuleBase" id="RU004447"/>
    </source>
</evidence>
<dbReference type="Gene3D" id="3.30.830.10">
    <property type="entry name" value="Metalloenzyme, LuxS/M16 peptidase-like"/>
    <property type="match status" value="2"/>
</dbReference>
<dbReference type="InterPro" id="IPR001431">
    <property type="entry name" value="Pept_M16_Zn_BS"/>
</dbReference>
<evidence type="ECO:0000259" key="5">
    <source>
        <dbReference type="Pfam" id="PF05193"/>
    </source>
</evidence>
<dbReference type="InterPro" id="IPR050361">
    <property type="entry name" value="MPP/UQCRC_Complex"/>
</dbReference>
<dbReference type="GO" id="GO:0004222">
    <property type="term" value="F:metalloendopeptidase activity"/>
    <property type="evidence" value="ECO:0007669"/>
    <property type="project" value="InterPro"/>
</dbReference>
<dbReference type="InterPro" id="IPR007863">
    <property type="entry name" value="Peptidase_M16_C"/>
</dbReference>
<comment type="cofactor">
    <cofactor evidence="1">
        <name>Zn(2+)</name>
        <dbReference type="ChEBI" id="CHEBI:29105"/>
    </cofactor>
</comment>
<gene>
    <name evidence="6" type="ORF">G3570_06810</name>
</gene>
<dbReference type="SUPFAM" id="SSF63411">
    <property type="entry name" value="LuxS/MPP-like metallohydrolase"/>
    <property type="match status" value="2"/>
</dbReference>